<proteinExistence type="predicted"/>
<feature type="compositionally biased region" description="Low complexity" evidence="1">
    <location>
        <begin position="65"/>
        <end position="81"/>
    </location>
</feature>
<evidence type="ECO:0000256" key="1">
    <source>
        <dbReference type="SAM" id="MobiDB-lite"/>
    </source>
</evidence>
<dbReference type="Proteomes" id="UP001218218">
    <property type="component" value="Unassembled WGS sequence"/>
</dbReference>
<sequence length="139" mass="14837">MFLLPTLSALCLAVHLAAATAYSVCIPLPSLRWSMWRTKAPEPNSTAATERSPSSPPSPSRPTPRRTTTGSPASTSRSSALPTPPPPRASWSSYLFPATKAFAEIVVVQYTDTNGLLSQRFTATDDDEGNWSAAVNVTT</sequence>
<protein>
    <submittedName>
        <fullName evidence="3">Uncharacterized protein</fullName>
    </submittedName>
</protein>
<dbReference type="EMBL" id="JARIHO010000081">
    <property type="protein sequence ID" value="KAJ7309404.1"/>
    <property type="molecule type" value="Genomic_DNA"/>
</dbReference>
<organism evidence="3 4">
    <name type="scientific">Mycena albidolilacea</name>
    <dbReference type="NCBI Taxonomy" id="1033008"/>
    <lineage>
        <taxon>Eukaryota</taxon>
        <taxon>Fungi</taxon>
        <taxon>Dikarya</taxon>
        <taxon>Basidiomycota</taxon>
        <taxon>Agaricomycotina</taxon>
        <taxon>Agaricomycetes</taxon>
        <taxon>Agaricomycetidae</taxon>
        <taxon>Agaricales</taxon>
        <taxon>Marasmiineae</taxon>
        <taxon>Mycenaceae</taxon>
        <taxon>Mycena</taxon>
    </lineage>
</organism>
<name>A0AAD6Z6R9_9AGAR</name>
<feature type="signal peptide" evidence="2">
    <location>
        <begin position="1"/>
        <end position="21"/>
    </location>
</feature>
<keyword evidence="2" id="KW-0732">Signal</keyword>
<comment type="caution">
    <text evidence="3">The sequence shown here is derived from an EMBL/GenBank/DDBJ whole genome shotgun (WGS) entry which is preliminary data.</text>
</comment>
<reference evidence="3" key="1">
    <citation type="submission" date="2023-03" db="EMBL/GenBank/DDBJ databases">
        <title>Massive genome expansion in bonnet fungi (Mycena s.s.) driven by repeated elements and novel gene families across ecological guilds.</title>
        <authorList>
            <consortium name="Lawrence Berkeley National Laboratory"/>
            <person name="Harder C.B."/>
            <person name="Miyauchi S."/>
            <person name="Viragh M."/>
            <person name="Kuo A."/>
            <person name="Thoen E."/>
            <person name="Andreopoulos B."/>
            <person name="Lu D."/>
            <person name="Skrede I."/>
            <person name="Drula E."/>
            <person name="Henrissat B."/>
            <person name="Morin E."/>
            <person name="Kohler A."/>
            <person name="Barry K."/>
            <person name="LaButti K."/>
            <person name="Morin E."/>
            <person name="Salamov A."/>
            <person name="Lipzen A."/>
            <person name="Mereny Z."/>
            <person name="Hegedus B."/>
            <person name="Baldrian P."/>
            <person name="Stursova M."/>
            <person name="Weitz H."/>
            <person name="Taylor A."/>
            <person name="Grigoriev I.V."/>
            <person name="Nagy L.G."/>
            <person name="Martin F."/>
            <person name="Kauserud H."/>
        </authorList>
    </citation>
    <scope>NUCLEOTIDE SEQUENCE</scope>
    <source>
        <strain evidence="3">CBHHK002</strain>
    </source>
</reference>
<evidence type="ECO:0000313" key="4">
    <source>
        <dbReference type="Proteomes" id="UP001218218"/>
    </source>
</evidence>
<feature type="region of interest" description="Disordered" evidence="1">
    <location>
        <begin position="40"/>
        <end position="87"/>
    </location>
</feature>
<evidence type="ECO:0000256" key="2">
    <source>
        <dbReference type="SAM" id="SignalP"/>
    </source>
</evidence>
<gene>
    <name evidence="3" type="ORF">DFH08DRAFT_823349</name>
</gene>
<evidence type="ECO:0000313" key="3">
    <source>
        <dbReference type="EMBL" id="KAJ7309404.1"/>
    </source>
</evidence>
<dbReference type="AlphaFoldDB" id="A0AAD6Z6R9"/>
<feature type="chain" id="PRO_5042236038" evidence="2">
    <location>
        <begin position="22"/>
        <end position="139"/>
    </location>
</feature>
<keyword evidence="4" id="KW-1185">Reference proteome</keyword>
<accession>A0AAD6Z6R9</accession>